<evidence type="ECO:0000256" key="1">
    <source>
        <dbReference type="SAM" id="MobiDB-lite"/>
    </source>
</evidence>
<protein>
    <submittedName>
        <fullName evidence="2">Uncharacterized protein</fullName>
    </submittedName>
</protein>
<dbReference type="EMBL" id="BLAL01000206">
    <property type="protein sequence ID" value="GES91769.1"/>
    <property type="molecule type" value="Genomic_DNA"/>
</dbReference>
<comment type="caution">
    <text evidence="2">The sequence shown here is derived from an EMBL/GenBank/DDBJ whole genome shotgun (WGS) entry which is preliminary data.</text>
</comment>
<proteinExistence type="predicted"/>
<dbReference type="Proteomes" id="UP000615446">
    <property type="component" value="Unassembled WGS sequence"/>
</dbReference>
<name>A0A8H3LV01_9GLOM</name>
<reference evidence="2" key="1">
    <citation type="submission" date="2019-10" db="EMBL/GenBank/DDBJ databases">
        <title>Conservation and host-specific expression of non-tandemly repeated heterogenous ribosome RNA gene in arbuscular mycorrhizal fungi.</title>
        <authorList>
            <person name="Maeda T."/>
            <person name="Kobayashi Y."/>
            <person name="Nakagawa T."/>
            <person name="Ezawa T."/>
            <person name="Yamaguchi K."/>
            <person name="Bino T."/>
            <person name="Nishimoto Y."/>
            <person name="Shigenobu S."/>
            <person name="Kawaguchi M."/>
        </authorList>
    </citation>
    <scope>NUCLEOTIDE SEQUENCE</scope>
    <source>
        <strain evidence="2">HR1</strain>
    </source>
</reference>
<gene>
    <name evidence="2" type="ORF">RCL2_001857200</name>
</gene>
<dbReference type="AlphaFoldDB" id="A0A8H3LV01"/>
<feature type="region of interest" description="Disordered" evidence="1">
    <location>
        <begin position="18"/>
        <end position="47"/>
    </location>
</feature>
<evidence type="ECO:0000313" key="2">
    <source>
        <dbReference type="EMBL" id="GES91769.1"/>
    </source>
</evidence>
<accession>A0A8H3LV01</accession>
<evidence type="ECO:0000313" key="3">
    <source>
        <dbReference type="Proteomes" id="UP000615446"/>
    </source>
</evidence>
<organism evidence="2 3">
    <name type="scientific">Rhizophagus clarus</name>
    <dbReference type="NCBI Taxonomy" id="94130"/>
    <lineage>
        <taxon>Eukaryota</taxon>
        <taxon>Fungi</taxon>
        <taxon>Fungi incertae sedis</taxon>
        <taxon>Mucoromycota</taxon>
        <taxon>Glomeromycotina</taxon>
        <taxon>Glomeromycetes</taxon>
        <taxon>Glomerales</taxon>
        <taxon>Glomeraceae</taxon>
        <taxon>Rhizophagus</taxon>
    </lineage>
</organism>
<sequence>MSKFKALSITAGRSGVRCSKPIPGATKHQAHRWNRTGTSKRQSPCKRFQRRQNTFLPEAWLVNDPADIELWEEYSTILEN</sequence>